<proteinExistence type="predicted"/>
<evidence type="ECO:0000256" key="1">
    <source>
        <dbReference type="ARBA" id="ARBA00023157"/>
    </source>
</evidence>
<feature type="region of interest" description="Disordered" evidence="3">
    <location>
        <begin position="444"/>
        <end position="507"/>
    </location>
</feature>
<dbReference type="InterPro" id="IPR036179">
    <property type="entry name" value="Ig-like_dom_sf"/>
</dbReference>
<dbReference type="InterPro" id="IPR007110">
    <property type="entry name" value="Ig-like_dom"/>
</dbReference>
<evidence type="ECO:0000256" key="3">
    <source>
        <dbReference type="SAM" id="MobiDB-lite"/>
    </source>
</evidence>
<evidence type="ECO:0000259" key="4">
    <source>
        <dbReference type="PROSITE" id="PS50835"/>
    </source>
</evidence>
<dbReference type="FunFam" id="2.60.40.10:FF:000032">
    <property type="entry name" value="palladin isoform X1"/>
    <property type="match status" value="1"/>
</dbReference>
<keyword evidence="2" id="KW-0393">Immunoglobulin domain</keyword>
<keyword evidence="6" id="KW-1185">Reference proteome</keyword>
<feature type="compositionally biased region" description="Low complexity" evidence="3">
    <location>
        <begin position="131"/>
        <end position="156"/>
    </location>
</feature>
<dbReference type="Proteomes" id="UP001152622">
    <property type="component" value="Chromosome 2"/>
</dbReference>
<feature type="compositionally biased region" description="Low complexity" evidence="3">
    <location>
        <begin position="219"/>
        <end position="247"/>
    </location>
</feature>
<comment type="caution">
    <text evidence="5">The sequence shown here is derived from an EMBL/GenBank/DDBJ whole genome shotgun (WGS) entry which is preliminary data.</text>
</comment>
<dbReference type="SUPFAM" id="SSF101447">
    <property type="entry name" value="Formin homology 2 domain (FH2 domain)"/>
    <property type="match status" value="1"/>
</dbReference>
<sequence length="507" mass="56091">MRVKNAYAGGIRSLCSADQLKQLQAQILLEQREQEVPPPPQEHQQEQEVPPHPQEQQQEQEVPPPPQEQEQQEQEVPPPSPPLPPPPSFQELENSEQAPPPMITASTMQTASTFNYARPKQFIAAQSPGTPSVGYNSQSSVSSGSSLPSPLSPSTPHKAFSKVTLPSFQPAATNQDSPSSPTFPPPPPPFLSPTLSSPAQDFPPPPPPPPPPAPALTPSSLLGQSHSSSPFGSTSQSPAGFLVSVLPQSPPPPVNALGLPKGNGTVGFSRKASRTPRMASDSEIQGSKDAVMLDLERKLRFKEERLSNGQQRLTYEEKMARRLLGADSAATVFNVQATEEEPNTQDSSVSDIHSVPQKEYKVSSFEQRLISEIEFRLERSPVEESDDDVEHDEDAPGQWVAPFFSQKLKHLKVFEGTPVTFSCKVIGDPKPKIYWFKDGKQISGRNMLSPHRHRLHRRRRQLHHHGQQPRGKDQLYREDDGPGGKPEREKPEIHTWTHPQVGKQRWT</sequence>
<dbReference type="EMBL" id="JAINUF010000002">
    <property type="protein sequence ID" value="KAJ8377143.1"/>
    <property type="molecule type" value="Genomic_DNA"/>
</dbReference>
<dbReference type="Pfam" id="PF07679">
    <property type="entry name" value="I-set"/>
    <property type="match status" value="1"/>
</dbReference>
<feature type="region of interest" description="Disordered" evidence="3">
    <location>
        <begin position="28"/>
        <end position="285"/>
    </location>
</feature>
<name>A0A9Q1G8U2_SYNKA</name>
<dbReference type="GO" id="GO:0004672">
    <property type="term" value="F:protein kinase activity"/>
    <property type="evidence" value="ECO:0007669"/>
    <property type="project" value="TreeGrafter"/>
</dbReference>
<dbReference type="Gene3D" id="2.60.40.10">
    <property type="entry name" value="Immunoglobulins"/>
    <property type="match status" value="1"/>
</dbReference>
<reference evidence="5" key="1">
    <citation type="journal article" date="2023" name="Science">
        <title>Genome structures resolve the early diversification of teleost fishes.</title>
        <authorList>
            <person name="Parey E."/>
            <person name="Louis A."/>
            <person name="Montfort J."/>
            <person name="Bouchez O."/>
            <person name="Roques C."/>
            <person name="Iampietro C."/>
            <person name="Lluch J."/>
            <person name="Castinel A."/>
            <person name="Donnadieu C."/>
            <person name="Desvignes T."/>
            <person name="Floi Bucao C."/>
            <person name="Jouanno E."/>
            <person name="Wen M."/>
            <person name="Mejri S."/>
            <person name="Dirks R."/>
            <person name="Jansen H."/>
            <person name="Henkel C."/>
            <person name="Chen W.J."/>
            <person name="Zahm M."/>
            <person name="Cabau C."/>
            <person name="Klopp C."/>
            <person name="Thompson A.W."/>
            <person name="Robinson-Rechavi M."/>
            <person name="Braasch I."/>
            <person name="Lecointre G."/>
            <person name="Bobe J."/>
            <person name="Postlethwait J.H."/>
            <person name="Berthelot C."/>
            <person name="Roest Crollius H."/>
            <person name="Guiguen Y."/>
        </authorList>
    </citation>
    <scope>NUCLEOTIDE SEQUENCE</scope>
    <source>
        <strain evidence="5">WJC10195</strain>
    </source>
</reference>
<feature type="domain" description="Ig-like" evidence="4">
    <location>
        <begin position="402"/>
        <end position="443"/>
    </location>
</feature>
<dbReference type="PANTHER" id="PTHR47633:SF4">
    <property type="entry name" value="MYOPALLADIN ISOFORM X1"/>
    <property type="match status" value="1"/>
</dbReference>
<dbReference type="PROSITE" id="PS50835">
    <property type="entry name" value="IG_LIKE"/>
    <property type="match status" value="1"/>
</dbReference>
<protein>
    <recommendedName>
        <fullName evidence="4">Ig-like domain-containing protein</fullName>
    </recommendedName>
</protein>
<accession>A0A9Q1G8U2</accession>
<evidence type="ECO:0000256" key="2">
    <source>
        <dbReference type="ARBA" id="ARBA00023319"/>
    </source>
</evidence>
<feature type="compositionally biased region" description="Pro residues" evidence="3">
    <location>
        <begin position="201"/>
        <end position="215"/>
    </location>
</feature>
<feature type="compositionally biased region" description="Basic residues" evidence="3">
    <location>
        <begin position="450"/>
        <end position="467"/>
    </location>
</feature>
<keyword evidence="1" id="KW-1015">Disulfide bond</keyword>
<dbReference type="SUPFAM" id="SSF48726">
    <property type="entry name" value="Immunoglobulin"/>
    <property type="match status" value="1"/>
</dbReference>
<feature type="compositionally biased region" description="Pro residues" evidence="3">
    <location>
        <begin position="181"/>
        <end position="191"/>
    </location>
</feature>
<dbReference type="AlphaFoldDB" id="A0A9Q1G8U2"/>
<evidence type="ECO:0000313" key="5">
    <source>
        <dbReference type="EMBL" id="KAJ8377143.1"/>
    </source>
</evidence>
<feature type="compositionally biased region" description="Polar residues" evidence="3">
    <location>
        <begin position="164"/>
        <end position="176"/>
    </location>
</feature>
<gene>
    <name evidence="5" type="ORF">SKAU_G00077230</name>
</gene>
<dbReference type="InterPro" id="IPR013783">
    <property type="entry name" value="Ig-like_fold"/>
</dbReference>
<feature type="compositionally biased region" description="Pro residues" evidence="3">
    <location>
        <begin position="76"/>
        <end position="88"/>
    </location>
</feature>
<dbReference type="InterPro" id="IPR013098">
    <property type="entry name" value="Ig_I-set"/>
</dbReference>
<dbReference type="OrthoDB" id="6612025at2759"/>
<feature type="compositionally biased region" description="Basic and acidic residues" evidence="3">
    <location>
        <begin position="470"/>
        <end position="495"/>
    </location>
</feature>
<feature type="compositionally biased region" description="Polar residues" evidence="3">
    <location>
        <begin position="104"/>
        <end position="115"/>
    </location>
</feature>
<dbReference type="PANTHER" id="PTHR47633">
    <property type="entry name" value="IMMUNOGLOBULIN"/>
    <property type="match status" value="1"/>
</dbReference>
<evidence type="ECO:0000313" key="6">
    <source>
        <dbReference type="Proteomes" id="UP001152622"/>
    </source>
</evidence>
<organism evidence="5 6">
    <name type="scientific">Synaphobranchus kaupii</name>
    <name type="common">Kaup's arrowtooth eel</name>
    <dbReference type="NCBI Taxonomy" id="118154"/>
    <lineage>
        <taxon>Eukaryota</taxon>
        <taxon>Metazoa</taxon>
        <taxon>Chordata</taxon>
        <taxon>Craniata</taxon>
        <taxon>Vertebrata</taxon>
        <taxon>Euteleostomi</taxon>
        <taxon>Actinopterygii</taxon>
        <taxon>Neopterygii</taxon>
        <taxon>Teleostei</taxon>
        <taxon>Anguilliformes</taxon>
        <taxon>Synaphobranchidae</taxon>
        <taxon>Synaphobranchus</taxon>
    </lineage>
</organism>